<organism evidence="1">
    <name type="scientific">mine drainage metagenome</name>
    <dbReference type="NCBI Taxonomy" id="410659"/>
    <lineage>
        <taxon>unclassified sequences</taxon>
        <taxon>metagenomes</taxon>
        <taxon>ecological metagenomes</taxon>
    </lineage>
</organism>
<comment type="caution">
    <text evidence="1">The sequence shown here is derived from an EMBL/GenBank/DDBJ whole genome shotgun (WGS) entry which is preliminary data.</text>
</comment>
<sequence>MLDSCLAYRRIERVIAKLLTACTTTGGQSGAIGTGEVRVEQNYPLQQASQAAMAAWLKPTNLCEARGSSFSCPINA</sequence>
<proteinExistence type="predicted"/>
<reference evidence="1" key="1">
    <citation type="submission" date="2009-10" db="EMBL/GenBank/DDBJ databases">
        <title>Diversity of trophic interactions inside an arsenic-rich microbial ecosystem.</title>
        <authorList>
            <person name="Bertin P.N."/>
            <person name="Heinrich-Salmeron A."/>
            <person name="Pelletier E."/>
            <person name="Goulhen-Chollet F."/>
            <person name="Arsene-Ploetze F."/>
            <person name="Gallien S."/>
            <person name="Calteau A."/>
            <person name="Vallenet D."/>
            <person name="Casiot C."/>
            <person name="Chane-Woon-Ming B."/>
            <person name="Giloteaux L."/>
            <person name="Barakat M."/>
            <person name="Bonnefoy V."/>
            <person name="Bruneel O."/>
            <person name="Chandler M."/>
            <person name="Cleiss J."/>
            <person name="Duran R."/>
            <person name="Elbaz-Poulichet F."/>
            <person name="Fonknechten N."/>
            <person name="Lauga B."/>
            <person name="Mornico D."/>
            <person name="Ortet P."/>
            <person name="Schaeffer C."/>
            <person name="Siguier P."/>
            <person name="Alexander Thil Smith A."/>
            <person name="Van Dorsselaer A."/>
            <person name="Weissenbach J."/>
            <person name="Medigue C."/>
            <person name="Le Paslier D."/>
        </authorList>
    </citation>
    <scope>NUCLEOTIDE SEQUENCE</scope>
</reference>
<evidence type="ECO:0000313" key="1">
    <source>
        <dbReference type="EMBL" id="CBH96769.1"/>
    </source>
</evidence>
<protein>
    <submittedName>
        <fullName evidence="1">Uncharacterized protein</fullName>
    </submittedName>
</protein>
<accession>E6PPB7</accession>
<dbReference type="AlphaFoldDB" id="E6PPB7"/>
<dbReference type="EMBL" id="CABM01000031">
    <property type="protein sequence ID" value="CBH96769.1"/>
    <property type="molecule type" value="Genomic_DNA"/>
</dbReference>
<gene>
    <name evidence="1" type="ORF">CARN2_2485</name>
</gene>
<name>E6PPB7_9ZZZZ</name>